<accession>X7EH74</accession>
<keyword evidence="1" id="KW-1133">Transmembrane helix</keyword>
<name>X7EH74_9RHOB</name>
<reference evidence="2 3" key="1">
    <citation type="submission" date="2014-01" db="EMBL/GenBank/DDBJ databases">
        <title>Roseivivax halodurans JCM 10272 Genome Sequencing.</title>
        <authorList>
            <person name="Lai Q."/>
            <person name="Li G."/>
            <person name="Shao Z."/>
        </authorList>
    </citation>
    <scope>NUCLEOTIDE SEQUENCE [LARGE SCALE GENOMIC DNA]</scope>
    <source>
        <strain evidence="2 3">JCM 10272</strain>
    </source>
</reference>
<evidence type="ECO:0000313" key="2">
    <source>
        <dbReference type="EMBL" id="ETX15282.1"/>
    </source>
</evidence>
<protein>
    <submittedName>
        <fullName evidence="2">Uncharacterized protein</fullName>
    </submittedName>
</protein>
<comment type="caution">
    <text evidence="2">The sequence shown here is derived from an EMBL/GenBank/DDBJ whole genome shotgun (WGS) entry which is preliminary data.</text>
</comment>
<sequence>MHGTTDHVQSSDNDAMRKRYEMLKARVEHKLRIEEGQAEALPFLAQAYGDTLKSSSMLTRATDIAQKFCIIAAGVIPILLFLRVAF</sequence>
<evidence type="ECO:0000256" key="1">
    <source>
        <dbReference type="SAM" id="Phobius"/>
    </source>
</evidence>
<keyword evidence="1" id="KW-0812">Transmembrane</keyword>
<gene>
    <name evidence="2" type="ORF">OCH239_18135</name>
</gene>
<dbReference type="RefSeq" id="WP_037260705.1">
    <property type="nucleotide sequence ID" value="NZ_JALZ01000006.1"/>
</dbReference>
<keyword evidence="3" id="KW-1185">Reference proteome</keyword>
<proteinExistence type="predicted"/>
<dbReference type="EMBL" id="JALZ01000006">
    <property type="protein sequence ID" value="ETX15282.1"/>
    <property type="molecule type" value="Genomic_DNA"/>
</dbReference>
<dbReference type="Proteomes" id="UP000022447">
    <property type="component" value="Unassembled WGS sequence"/>
</dbReference>
<keyword evidence="1" id="KW-0472">Membrane</keyword>
<organism evidence="2 3">
    <name type="scientific">Roseivivax halodurans JCM 10272</name>
    <dbReference type="NCBI Taxonomy" id="1449350"/>
    <lineage>
        <taxon>Bacteria</taxon>
        <taxon>Pseudomonadati</taxon>
        <taxon>Pseudomonadota</taxon>
        <taxon>Alphaproteobacteria</taxon>
        <taxon>Rhodobacterales</taxon>
        <taxon>Roseobacteraceae</taxon>
        <taxon>Roseivivax</taxon>
    </lineage>
</organism>
<dbReference type="eggNOG" id="ENOG5031EKM">
    <property type="taxonomic scope" value="Bacteria"/>
</dbReference>
<dbReference type="OrthoDB" id="7874442at2"/>
<evidence type="ECO:0000313" key="3">
    <source>
        <dbReference type="Proteomes" id="UP000022447"/>
    </source>
</evidence>
<dbReference type="AlphaFoldDB" id="X7EH74"/>
<feature type="transmembrane region" description="Helical" evidence="1">
    <location>
        <begin position="64"/>
        <end position="82"/>
    </location>
</feature>